<evidence type="ECO:0000313" key="4">
    <source>
        <dbReference type="EMBL" id="HIX71392.1"/>
    </source>
</evidence>
<protein>
    <recommendedName>
        <fullName evidence="3">dTTP/UTP pyrophosphatase</fullName>
        <shortName evidence="3">dTTPase/UTPase</shortName>
        <ecNumber evidence="3">3.6.1.9</ecNumber>
    </recommendedName>
    <alternativeName>
        <fullName evidence="3">Nucleoside triphosphate pyrophosphatase</fullName>
    </alternativeName>
    <alternativeName>
        <fullName evidence="3">Nucleotide pyrophosphatase</fullName>
        <shortName evidence="3">Nucleotide PPase</shortName>
    </alternativeName>
</protein>
<accession>A0A9D1X2J4</accession>
<comment type="function">
    <text evidence="3">Nucleoside triphosphate pyrophosphatase that hydrolyzes dTTP and UTP. May have a dual role in cell division arrest and in preventing the incorporation of modified nucleotides into cellular nucleic acids.</text>
</comment>
<comment type="catalytic activity">
    <reaction evidence="3">
        <text>dTTP + H2O = dTMP + diphosphate + H(+)</text>
        <dbReference type="Rhea" id="RHEA:28534"/>
        <dbReference type="ChEBI" id="CHEBI:15377"/>
        <dbReference type="ChEBI" id="CHEBI:15378"/>
        <dbReference type="ChEBI" id="CHEBI:33019"/>
        <dbReference type="ChEBI" id="CHEBI:37568"/>
        <dbReference type="ChEBI" id="CHEBI:63528"/>
        <dbReference type="EC" id="3.6.1.9"/>
    </reaction>
</comment>
<gene>
    <name evidence="4" type="primary">maf</name>
    <name evidence="4" type="ORF">H9849_00070</name>
</gene>
<dbReference type="HAMAP" id="MF_00528">
    <property type="entry name" value="Maf"/>
    <property type="match status" value="1"/>
</dbReference>
<dbReference type="AlphaFoldDB" id="A0A9D1X2J4"/>
<evidence type="ECO:0000256" key="1">
    <source>
        <dbReference type="ARBA" id="ARBA00001968"/>
    </source>
</evidence>
<comment type="cofactor">
    <cofactor evidence="1 3">
        <name>a divalent metal cation</name>
        <dbReference type="ChEBI" id="CHEBI:60240"/>
    </cofactor>
</comment>
<dbReference type="PANTHER" id="PTHR43213:SF5">
    <property type="entry name" value="BIFUNCTIONAL DTTP_UTP PYROPHOSPHATASE_METHYLTRANSFERASE PROTEIN-RELATED"/>
    <property type="match status" value="1"/>
</dbReference>
<comment type="catalytic activity">
    <reaction evidence="3">
        <text>UTP + H2O = UMP + diphosphate + H(+)</text>
        <dbReference type="Rhea" id="RHEA:29395"/>
        <dbReference type="ChEBI" id="CHEBI:15377"/>
        <dbReference type="ChEBI" id="CHEBI:15378"/>
        <dbReference type="ChEBI" id="CHEBI:33019"/>
        <dbReference type="ChEBI" id="CHEBI:46398"/>
        <dbReference type="ChEBI" id="CHEBI:57865"/>
        <dbReference type="EC" id="3.6.1.9"/>
    </reaction>
</comment>
<evidence type="ECO:0000256" key="2">
    <source>
        <dbReference type="ARBA" id="ARBA00022801"/>
    </source>
</evidence>
<evidence type="ECO:0000313" key="5">
    <source>
        <dbReference type="Proteomes" id="UP000886805"/>
    </source>
</evidence>
<proteinExistence type="inferred from homology"/>
<dbReference type="GO" id="GO:0005737">
    <property type="term" value="C:cytoplasm"/>
    <property type="evidence" value="ECO:0007669"/>
    <property type="project" value="UniProtKB-SubCell"/>
</dbReference>
<reference evidence="4" key="1">
    <citation type="journal article" date="2021" name="PeerJ">
        <title>Extensive microbial diversity within the chicken gut microbiome revealed by metagenomics and culture.</title>
        <authorList>
            <person name="Gilroy R."/>
            <person name="Ravi A."/>
            <person name="Getino M."/>
            <person name="Pursley I."/>
            <person name="Horton D.L."/>
            <person name="Alikhan N.F."/>
            <person name="Baker D."/>
            <person name="Gharbi K."/>
            <person name="Hall N."/>
            <person name="Watson M."/>
            <person name="Adriaenssens E.M."/>
            <person name="Foster-Nyarko E."/>
            <person name="Jarju S."/>
            <person name="Secka A."/>
            <person name="Antonio M."/>
            <person name="Oren A."/>
            <person name="Chaudhuri R.R."/>
            <person name="La Ragione R."/>
            <person name="Hildebrand F."/>
            <person name="Pallen M.J."/>
        </authorList>
    </citation>
    <scope>NUCLEOTIDE SEQUENCE</scope>
    <source>
        <strain evidence="4">ChiSxjej3B15-1167</strain>
    </source>
</reference>
<dbReference type="Proteomes" id="UP000886805">
    <property type="component" value="Unassembled WGS sequence"/>
</dbReference>
<dbReference type="NCBIfam" id="TIGR00172">
    <property type="entry name" value="maf"/>
    <property type="match status" value="1"/>
</dbReference>
<dbReference type="PIRSF" id="PIRSF006305">
    <property type="entry name" value="Maf"/>
    <property type="match status" value="1"/>
</dbReference>
<dbReference type="CDD" id="cd00555">
    <property type="entry name" value="Maf"/>
    <property type="match status" value="1"/>
</dbReference>
<dbReference type="EMBL" id="DXEQ01000003">
    <property type="protein sequence ID" value="HIX71392.1"/>
    <property type="molecule type" value="Genomic_DNA"/>
</dbReference>
<keyword evidence="3" id="KW-0963">Cytoplasm</keyword>
<evidence type="ECO:0000256" key="3">
    <source>
        <dbReference type="HAMAP-Rule" id="MF_00528"/>
    </source>
</evidence>
<dbReference type="SUPFAM" id="SSF52972">
    <property type="entry name" value="ITPase-like"/>
    <property type="match status" value="1"/>
</dbReference>
<reference evidence="4" key="2">
    <citation type="submission" date="2021-04" db="EMBL/GenBank/DDBJ databases">
        <authorList>
            <person name="Gilroy R."/>
        </authorList>
    </citation>
    <scope>NUCLEOTIDE SEQUENCE</scope>
    <source>
        <strain evidence="4">ChiSxjej3B15-1167</strain>
    </source>
</reference>
<feature type="site" description="Important for substrate specificity" evidence="3">
    <location>
        <position position="203"/>
    </location>
</feature>
<feature type="active site" description="Proton acceptor" evidence="3">
    <location>
        <position position="115"/>
    </location>
</feature>
<dbReference type="InterPro" id="IPR029001">
    <property type="entry name" value="ITPase-like_fam"/>
</dbReference>
<comment type="caution">
    <text evidence="3">Lacks conserved residue(s) required for the propagation of feature annotation.</text>
</comment>
<dbReference type="Gene3D" id="3.90.950.10">
    <property type="match status" value="1"/>
</dbReference>
<name>A0A9D1X2J4_9FIRM</name>
<feature type="site" description="Important for substrate specificity" evidence="3">
    <location>
        <position position="11"/>
    </location>
</feature>
<sequence length="243" mass="25895">MKIILASGSPRRKELLEQAGYRFIIEVSDADENIQAEFPGTLVEELSHRKAGAVAAHYLRPAQNCQSAGAPAGGTAKTVASENVPSADGEAAMENVSLAVGGMASNDVVTLIGADTVVVLDGKVLGKPDGEEGAVRMLRALSGRSHQVYTGVSLLLIRDGALTAEEKFHVCTDVTMREMTEEEIRRYVATGEPMDKAGAYGIQGKAAVFISGISGDYYNVVGLPICELTTRLRRLWKENGIDE</sequence>
<comment type="subcellular location">
    <subcellularLocation>
        <location evidence="3">Cytoplasm</location>
    </subcellularLocation>
</comment>
<keyword evidence="3" id="KW-0546">Nucleotide metabolism</keyword>
<dbReference type="InterPro" id="IPR003697">
    <property type="entry name" value="Maf-like"/>
</dbReference>
<dbReference type="GO" id="GO:0009117">
    <property type="term" value="P:nucleotide metabolic process"/>
    <property type="evidence" value="ECO:0007669"/>
    <property type="project" value="UniProtKB-KW"/>
</dbReference>
<feature type="site" description="Important for substrate specificity" evidence="3">
    <location>
        <position position="116"/>
    </location>
</feature>
<comment type="caution">
    <text evidence="4">The sequence shown here is derived from an EMBL/GenBank/DDBJ whole genome shotgun (WGS) entry which is preliminary data.</text>
</comment>
<dbReference type="EC" id="3.6.1.9" evidence="3"/>
<dbReference type="PANTHER" id="PTHR43213">
    <property type="entry name" value="BIFUNCTIONAL DTTP/UTP PYROPHOSPHATASE/METHYLTRANSFERASE PROTEIN-RELATED"/>
    <property type="match status" value="1"/>
</dbReference>
<dbReference type="Pfam" id="PF02545">
    <property type="entry name" value="Maf"/>
    <property type="match status" value="1"/>
</dbReference>
<keyword evidence="2 3" id="KW-0378">Hydrolase</keyword>
<organism evidence="4 5">
    <name type="scientific">Candidatus Anaerobutyricum stercoripullorum</name>
    <dbReference type="NCBI Taxonomy" id="2838456"/>
    <lineage>
        <taxon>Bacteria</taxon>
        <taxon>Bacillati</taxon>
        <taxon>Bacillota</taxon>
        <taxon>Clostridia</taxon>
        <taxon>Lachnospirales</taxon>
        <taxon>Lachnospiraceae</taxon>
        <taxon>Anaerobutyricum</taxon>
    </lineage>
</organism>
<comment type="similarity">
    <text evidence="3">Belongs to the Maf family. YhdE subfamily.</text>
</comment>
<dbReference type="GO" id="GO:0047429">
    <property type="term" value="F:nucleoside triphosphate diphosphatase activity"/>
    <property type="evidence" value="ECO:0007669"/>
    <property type="project" value="UniProtKB-EC"/>
</dbReference>